<evidence type="ECO:0000256" key="1">
    <source>
        <dbReference type="SAM" id="Phobius"/>
    </source>
</evidence>
<dbReference type="EMBL" id="JAUDFV010000154">
    <property type="protein sequence ID" value="KAL2715934.1"/>
    <property type="molecule type" value="Genomic_DNA"/>
</dbReference>
<feature type="chain" id="PRO_5044848295" description="Secreted peptide" evidence="2">
    <location>
        <begin position="19"/>
        <end position="88"/>
    </location>
</feature>
<feature type="transmembrane region" description="Helical" evidence="1">
    <location>
        <begin position="39"/>
        <end position="59"/>
    </location>
</feature>
<comment type="caution">
    <text evidence="3">The sequence shown here is derived from an EMBL/GenBank/DDBJ whole genome shotgun (WGS) entry which is preliminary data.</text>
</comment>
<keyword evidence="1" id="KW-0472">Membrane</keyword>
<sequence>MIGYFVLDLLAALLNVFALNVQCSRICILEFLPLVMIRVIIDIVCLCEYMTAYFIWFNFSRYSMMVRISVLTDNRCQYILYRKLYIYY</sequence>
<dbReference type="Proteomes" id="UP001607302">
    <property type="component" value="Unassembled WGS sequence"/>
</dbReference>
<feature type="signal peptide" evidence="2">
    <location>
        <begin position="1"/>
        <end position="18"/>
    </location>
</feature>
<proteinExistence type="predicted"/>
<keyword evidence="1" id="KW-0812">Transmembrane</keyword>
<reference evidence="3 4" key="1">
    <citation type="journal article" date="2024" name="Ann. Entomol. Soc. Am.">
        <title>Genomic analyses of the southern and eastern yellowjacket wasps (Hymenoptera: Vespidae) reveal evolutionary signatures of social life.</title>
        <authorList>
            <person name="Catto M.A."/>
            <person name="Caine P.B."/>
            <person name="Orr S.E."/>
            <person name="Hunt B.G."/>
            <person name="Goodisman M.A.D."/>
        </authorList>
    </citation>
    <scope>NUCLEOTIDE SEQUENCE [LARGE SCALE GENOMIC DNA]</scope>
    <source>
        <strain evidence="3">233</strain>
        <tissue evidence="3">Head and thorax</tissue>
    </source>
</reference>
<evidence type="ECO:0000313" key="4">
    <source>
        <dbReference type="Proteomes" id="UP001607302"/>
    </source>
</evidence>
<protein>
    <recommendedName>
        <fullName evidence="5">Secreted peptide</fullName>
    </recommendedName>
</protein>
<evidence type="ECO:0000313" key="3">
    <source>
        <dbReference type="EMBL" id="KAL2715934.1"/>
    </source>
</evidence>
<keyword evidence="1" id="KW-1133">Transmembrane helix</keyword>
<keyword evidence="4" id="KW-1185">Reference proteome</keyword>
<keyword evidence="2" id="KW-0732">Signal</keyword>
<organism evidence="3 4">
    <name type="scientific">Vespula squamosa</name>
    <name type="common">Southern yellow jacket</name>
    <name type="synonym">Wasp</name>
    <dbReference type="NCBI Taxonomy" id="30214"/>
    <lineage>
        <taxon>Eukaryota</taxon>
        <taxon>Metazoa</taxon>
        <taxon>Ecdysozoa</taxon>
        <taxon>Arthropoda</taxon>
        <taxon>Hexapoda</taxon>
        <taxon>Insecta</taxon>
        <taxon>Pterygota</taxon>
        <taxon>Neoptera</taxon>
        <taxon>Endopterygota</taxon>
        <taxon>Hymenoptera</taxon>
        <taxon>Apocrita</taxon>
        <taxon>Aculeata</taxon>
        <taxon>Vespoidea</taxon>
        <taxon>Vespidae</taxon>
        <taxon>Vespinae</taxon>
        <taxon>Vespula</taxon>
    </lineage>
</organism>
<dbReference type="AlphaFoldDB" id="A0ABD2A5M2"/>
<evidence type="ECO:0000256" key="2">
    <source>
        <dbReference type="SAM" id="SignalP"/>
    </source>
</evidence>
<accession>A0ABD2A5M2</accession>
<name>A0ABD2A5M2_VESSQ</name>
<gene>
    <name evidence="3" type="ORF">V1478_013610</name>
</gene>
<evidence type="ECO:0008006" key="5">
    <source>
        <dbReference type="Google" id="ProtNLM"/>
    </source>
</evidence>